<sequence>MSRRVESTWCHEAGKRSFATERDAEKALGRSQTSRRRKADAHGTRRGLYVENRYYECGACEGWHLTSQSRHAHNDMNAIGVH</sequence>
<protein>
    <submittedName>
        <fullName evidence="2">Uncharacterized protein</fullName>
    </submittedName>
</protein>
<evidence type="ECO:0000256" key="1">
    <source>
        <dbReference type="SAM" id="MobiDB-lite"/>
    </source>
</evidence>
<feature type="region of interest" description="Disordered" evidence="1">
    <location>
        <begin position="20"/>
        <end position="44"/>
    </location>
</feature>
<organism evidence="2 3">
    <name type="scientific">Haloactinopolyspora alba</name>
    <dbReference type="NCBI Taxonomy" id="648780"/>
    <lineage>
        <taxon>Bacteria</taxon>
        <taxon>Bacillati</taxon>
        <taxon>Actinomycetota</taxon>
        <taxon>Actinomycetes</taxon>
        <taxon>Jiangellales</taxon>
        <taxon>Jiangellaceae</taxon>
        <taxon>Haloactinopolyspora</taxon>
    </lineage>
</organism>
<evidence type="ECO:0000313" key="2">
    <source>
        <dbReference type="EMBL" id="PSL04097.1"/>
    </source>
</evidence>
<comment type="caution">
    <text evidence="2">The sequence shown here is derived from an EMBL/GenBank/DDBJ whole genome shotgun (WGS) entry which is preliminary data.</text>
</comment>
<accession>A0A2P8E3V2</accession>
<dbReference type="AlphaFoldDB" id="A0A2P8E3V2"/>
<keyword evidence="3" id="KW-1185">Reference proteome</keyword>
<gene>
    <name evidence="2" type="ORF">CLV30_106100</name>
</gene>
<proteinExistence type="predicted"/>
<dbReference type="OrthoDB" id="4237968at2"/>
<reference evidence="2 3" key="1">
    <citation type="submission" date="2018-03" db="EMBL/GenBank/DDBJ databases">
        <title>Genomic Encyclopedia of Archaeal and Bacterial Type Strains, Phase II (KMG-II): from individual species to whole genera.</title>
        <authorList>
            <person name="Goeker M."/>
        </authorList>
    </citation>
    <scope>NUCLEOTIDE SEQUENCE [LARGE SCALE GENOMIC DNA]</scope>
    <source>
        <strain evidence="2 3">DSM 45211</strain>
    </source>
</reference>
<dbReference type="EMBL" id="PYGE01000006">
    <property type="protein sequence ID" value="PSL04097.1"/>
    <property type="molecule type" value="Genomic_DNA"/>
</dbReference>
<evidence type="ECO:0000313" key="3">
    <source>
        <dbReference type="Proteomes" id="UP000243528"/>
    </source>
</evidence>
<dbReference type="Proteomes" id="UP000243528">
    <property type="component" value="Unassembled WGS sequence"/>
</dbReference>
<name>A0A2P8E3V2_9ACTN</name>